<accession>A0A2U2AJY4</accession>
<dbReference type="PANTHER" id="PTHR10695">
    <property type="entry name" value="DEPHOSPHO-COA KINASE-RELATED"/>
    <property type="match status" value="1"/>
</dbReference>
<dbReference type="GO" id="GO:0005737">
    <property type="term" value="C:cytoplasm"/>
    <property type="evidence" value="ECO:0007669"/>
    <property type="project" value="UniProtKB-SubCell"/>
</dbReference>
<dbReference type="EC" id="2.7.1.24" evidence="5 6"/>
<comment type="subcellular location">
    <subcellularLocation>
        <location evidence="5">Cytoplasm</location>
    </subcellularLocation>
</comment>
<comment type="similarity">
    <text evidence="1 5">Belongs to the CoaE family.</text>
</comment>
<keyword evidence="4 5" id="KW-0173">Coenzyme A biosynthesis</keyword>
<feature type="region of interest" description="Disordered" evidence="7">
    <location>
        <begin position="1"/>
        <end position="24"/>
    </location>
</feature>
<evidence type="ECO:0000256" key="1">
    <source>
        <dbReference type="ARBA" id="ARBA00009018"/>
    </source>
</evidence>
<reference evidence="8 9" key="1">
    <citation type="journal article" date="2018" name="Genome Announc.">
        <title>Ignatzschineria cameli sp. nov., isolated from necrotic foot tissue of dromedaries (Camelus dromedarius) and associated maggots (Wohlfahrtia species) in Dubai.</title>
        <authorList>
            <person name="Tsang C.C."/>
            <person name="Tang J.Y."/>
            <person name="Fong J.Y."/>
            <person name="Kinne J."/>
            <person name="Lee H.H."/>
            <person name="Joseph M."/>
            <person name="Jose S."/>
            <person name="Schuster R.K."/>
            <person name="Tang Y."/>
            <person name="Sivakumar S."/>
            <person name="Chen J.H."/>
            <person name="Teng J.L."/>
            <person name="Lau S.K."/>
            <person name="Wernery U."/>
            <person name="Woo P.C."/>
        </authorList>
    </citation>
    <scope>NUCLEOTIDE SEQUENCE [LARGE SCALE GENOMIC DNA]</scope>
    <source>
        <strain evidence="8 9">KCTC 22643</strain>
    </source>
</reference>
<gene>
    <name evidence="5" type="primary">coaE</name>
    <name evidence="8" type="ORF">DC082_06890</name>
</gene>
<dbReference type="InterPro" id="IPR027417">
    <property type="entry name" value="P-loop_NTPase"/>
</dbReference>
<comment type="pathway">
    <text evidence="5">Cofactor biosynthesis; coenzyme A biosynthesis; CoA from (R)-pantothenate: step 5/5.</text>
</comment>
<dbReference type="RefSeq" id="WP_109236346.1">
    <property type="nucleotide sequence ID" value="NZ_BMXZ01000002.1"/>
</dbReference>
<evidence type="ECO:0000256" key="2">
    <source>
        <dbReference type="ARBA" id="ARBA00022741"/>
    </source>
</evidence>
<evidence type="ECO:0000256" key="5">
    <source>
        <dbReference type="HAMAP-Rule" id="MF_00376"/>
    </source>
</evidence>
<dbReference type="Proteomes" id="UP000244948">
    <property type="component" value="Unassembled WGS sequence"/>
</dbReference>
<dbReference type="EMBL" id="QEWR01000003">
    <property type="protein sequence ID" value="PWD83136.1"/>
    <property type="molecule type" value="Genomic_DNA"/>
</dbReference>
<dbReference type="UniPathway" id="UPA00241">
    <property type="reaction ID" value="UER00356"/>
</dbReference>
<name>A0A2U2AJY4_9GAMM</name>
<evidence type="ECO:0000313" key="9">
    <source>
        <dbReference type="Proteomes" id="UP000244948"/>
    </source>
</evidence>
<keyword evidence="5 8" id="KW-0418">Kinase</keyword>
<evidence type="ECO:0000256" key="3">
    <source>
        <dbReference type="ARBA" id="ARBA00022840"/>
    </source>
</evidence>
<dbReference type="GO" id="GO:0005524">
    <property type="term" value="F:ATP binding"/>
    <property type="evidence" value="ECO:0007669"/>
    <property type="project" value="UniProtKB-UniRule"/>
</dbReference>
<sequence length="230" mass="26455">MRERRDRVLERGQESRREANESVSKRARRLLLTGGIASGKTFVSDYLAAKGAMIIDTDQISRQMTQSDNAAGRAALAEIRETFGEALFTEAGELDRAKMRELIFNDKEAKQRLERILHGRIRSAVDERIAQSDHAPYIVVVVPVIDQNSPYLQICDEVLVVEVPYQLQLQRLMARDNIDRDLAEKIINAQISRLDRRKLGNHIIINENNHFVRRQLDKLHQHYITSVEES</sequence>
<keyword evidence="3 5" id="KW-0067">ATP-binding</keyword>
<organism evidence="8 9">
    <name type="scientific">Ignatzschineria indica</name>
    <dbReference type="NCBI Taxonomy" id="472583"/>
    <lineage>
        <taxon>Bacteria</taxon>
        <taxon>Pseudomonadati</taxon>
        <taxon>Pseudomonadota</taxon>
        <taxon>Gammaproteobacteria</taxon>
        <taxon>Cardiobacteriales</taxon>
        <taxon>Ignatzschineriaceae</taxon>
        <taxon>Ignatzschineria</taxon>
    </lineage>
</organism>
<comment type="function">
    <text evidence="5">Catalyzes the phosphorylation of the 3'-hydroxyl group of dephosphocoenzyme A to form coenzyme A.</text>
</comment>
<dbReference type="Pfam" id="PF01121">
    <property type="entry name" value="CoaE"/>
    <property type="match status" value="1"/>
</dbReference>
<keyword evidence="5" id="KW-0963">Cytoplasm</keyword>
<dbReference type="GO" id="GO:0015937">
    <property type="term" value="P:coenzyme A biosynthetic process"/>
    <property type="evidence" value="ECO:0007669"/>
    <property type="project" value="UniProtKB-UniRule"/>
</dbReference>
<dbReference type="CDD" id="cd02022">
    <property type="entry name" value="DPCK"/>
    <property type="match status" value="1"/>
</dbReference>
<dbReference type="AlphaFoldDB" id="A0A2U2AJY4"/>
<dbReference type="GO" id="GO:0004140">
    <property type="term" value="F:dephospho-CoA kinase activity"/>
    <property type="evidence" value="ECO:0007669"/>
    <property type="project" value="UniProtKB-UniRule"/>
</dbReference>
<evidence type="ECO:0000256" key="4">
    <source>
        <dbReference type="ARBA" id="ARBA00022993"/>
    </source>
</evidence>
<dbReference type="PANTHER" id="PTHR10695:SF46">
    <property type="entry name" value="BIFUNCTIONAL COENZYME A SYNTHASE-RELATED"/>
    <property type="match status" value="1"/>
</dbReference>
<comment type="catalytic activity">
    <reaction evidence="5">
        <text>3'-dephospho-CoA + ATP = ADP + CoA + H(+)</text>
        <dbReference type="Rhea" id="RHEA:18245"/>
        <dbReference type="ChEBI" id="CHEBI:15378"/>
        <dbReference type="ChEBI" id="CHEBI:30616"/>
        <dbReference type="ChEBI" id="CHEBI:57287"/>
        <dbReference type="ChEBI" id="CHEBI:57328"/>
        <dbReference type="ChEBI" id="CHEBI:456216"/>
        <dbReference type="EC" id="2.7.1.24"/>
    </reaction>
</comment>
<feature type="binding site" evidence="5">
    <location>
        <begin position="37"/>
        <end position="42"/>
    </location>
    <ligand>
        <name>ATP</name>
        <dbReference type="ChEBI" id="CHEBI:30616"/>
    </ligand>
</feature>
<dbReference type="Gene3D" id="3.40.50.300">
    <property type="entry name" value="P-loop containing nucleotide triphosphate hydrolases"/>
    <property type="match status" value="1"/>
</dbReference>
<keyword evidence="9" id="KW-1185">Reference proteome</keyword>
<evidence type="ECO:0000313" key="8">
    <source>
        <dbReference type="EMBL" id="PWD83136.1"/>
    </source>
</evidence>
<evidence type="ECO:0000256" key="7">
    <source>
        <dbReference type="SAM" id="MobiDB-lite"/>
    </source>
</evidence>
<proteinExistence type="inferred from homology"/>
<evidence type="ECO:0000256" key="6">
    <source>
        <dbReference type="NCBIfam" id="TIGR00152"/>
    </source>
</evidence>
<comment type="caution">
    <text evidence="8">The sequence shown here is derived from an EMBL/GenBank/DDBJ whole genome shotgun (WGS) entry which is preliminary data.</text>
</comment>
<keyword evidence="2 5" id="KW-0547">Nucleotide-binding</keyword>
<dbReference type="NCBIfam" id="TIGR00152">
    <property type="entry name" value="dephospho-CoA kinase"/>
    <property type="match status" value="1"/>
</dbReference>
<dbReference type="HAMAP" id="MF_00376">
    <property type="entry name" value="Dephospho_CoA_kinase"/>
    <property type="match status" value="1"/>
</dbReference>
<dbReference type="PROSITE" id="PS51219">
    <property type="entry name" value="DPCK"/>
    <property type="match status" value="1"/>
</dbReference>
<keyword evidence="5" id="KW-0808">Transferase</keyword>
<dbReference type="InterPro" id="IPR001977">
    <property type="entry name" value="Depp_CoAkinase"/>
</dbReference>
<dbReference type="SUPFAM" id="SSF52540">
    <property type="entry name" value="P-loop containing nucleoside triphosphate hydrolases"/>
    <property type="match status" value="1"/>
</dbReference>
<protein>
    <recommendedName>
        <fullName evidence="5 6">Dephospho-CoA kinase</fullName>
        <ecNumber evidence="5 6">2.7.1.24</ecNumber>
    </recommendedName>
    <alternativeName>
        <fullName evidence="5">Dephosphocoenzyme A kinase</fullName>
    </alternativeName>
</protein>